<dbReference type="CDD" id="cd11350">
    <property type="entry name" value="AmyAc_4"/>
    <property type="match status" value="1"/>
</dbReference>
<dbReference type="Pfam" id="PF00128">
    <property type="entry name" value="Alpha-amylase"/>
    <property type="match status" value="1"/>
</dbReference>
<dbReference type="Pfam" id="PF18962">
    <property type="entry name" value="Por_Secre_tail"/>
    <property type="match status" value="1"/>
</dbReference>
<dbReference type="PANTHER" id="PTHR43002">
    <property type="entry name" value="GLYCOGEN DEBRANCHING ENZYME"/>
    <property type="match status" value="1"/>
</dbReference>
<feature type="domain" description="Glycosyl hydrolase family 13 catalytic" evidence="3">
    <location>
        <begin position="412"/>
        <end position="766"/>
    </location>
</feature>
<dbReference type="InterPro" id="IPR006047">
    <property type="entry name" value="GH13_cat_dom"/>
</dbReference>
<evidence type="ECO:0000313" key="5">
    <source>
        <dbReference type="Proteomes" id="UP000245535"/>
    </source>
</evidence>
<dbReference type="SUPFAM" id="SSF51445">
    <property type="entry name" value="(Trans)glycosidases"/>
    <property type="match status" value="1"/>
</dbReference>
<dbReference type="GO" id="GO:0005975">
    <property type="term" value="P:carbohydrate metabolic process"/>
    <property type="evidence" value="ECO:0007669"/>
    <property type="project" value="InterPro"/>
</dbReference>
<dbReference type="InterPro" id="IPR014756">
    <property type="entry name" value="Ig_E-set"/>
</dbReference>
<dbReference type="SMART" id="SM00642">
    <property type="entry name" value="Aamy"/>
    <property type="match status" value="1"/>
</dbReference>
<organism evidence="4 5">
    <name type="scientific">Sediminitomix flava</name>
    <dbReference type="NCBI Taxonomy" id="379075"/>
    <lineage>
        <taxon>Bacteria</taxon>
        <taxon>Pseudomonadati</taxon>
        <taxon>Bacteroidota</taxon>
        <taxon>Cytophagia</taxon>
        <taxon>Cytophagales</taxon>
        <taxon>Flammeovirgaceae</taxon>
        <taxon>Sediminitomix</taxon>
    </lineage>
</organism>
<dbReference type="RefSeq" id="WP_109616632.1">
    <property type="nucleotide sequence ID" value="NZ_QGDO01000002.1"/>
</dbReference>
<dbReference type="AlphaFoldDB" id="A0A315ZYP1"/>
<protein>
    <submittedName>
        <fullName evidence="4">Putative secreted protein (Por secretion system target)</fullName>
    </submittedName>
</protein>
<dbReference type="InterPro" id="IPR032522">
    <property type="entry name" value="DUF4961"/>
</dbReference>
<dbReference type="Pfam" id="PF16328">
    <property type="entry name" value="DUF4961"/>
    <property type="match status" value="1"/>
</dbReference>
<evidence type="ECO:0000256" key="1">
    <source>
        <dbReference type="ARBA" id="ARBA00008061"/>
    </source>
</evidence>
<evidence type="ECO:0000313" key="4">
    <source>
        <dbReference type="EMBL" id="PWJ42487.1"/>
    </source>
</evidence>
<proteinExistence type="inferred from homology"/>
<dbReference type="SUPFAM" id="SSF81296">
    <property type="entry name" value="E set domains"/>
    <property type="match status" value="1"/>
</dbReference>
<evidence type="ECO:0000256" key="2">
    <source>
        <dbReference type="SAM" id="SignalP"/>
    </source>
</evidence>
<gene>
    <name evidence="4" type="ORF">BC781_10228</name>
</gene>
<dbReference type="EMBL" id="QGDO01000002">
    <property type="protein sequence ID" value="PWJ42487.1"/>
    <property type="molecule type" value="Genomic_DNA"/>
</dbReference>
<dbReference type="Proteomes" id="UP000245535">
    <property type="component" value="Unassembled WGS sequence"/>
</dbReference>
<dbReference type="Gene3D" id="3.20.20.80">
    <property type="entry name" value="Glycosidases"/>
    <property type="match status" value="1"/>
</dbReference>
<sequence>MKMRKKILSLGSGVLYGLNGHNNGHTFKKHLLCLFGMLLVSNFSFAQTITASVDPIIADQPVTFTADLSNSDLNLNEAWAWVWVEQPQNSSASVPTNVNPADASADDAKWTNTSGDLWELTFTPTEFMNVPVSEIEELGILLKGKDWGDGQTGDFKFKVIPSEGSLQITLNSPTQTDLNSVQIEDDVVFDLTTNKVADLSVVVNGDTLIQETGEALAYTWTVTTGGLLEIEVLASAEEDGKTETDRKELKVFIEPNVVAKQRPAYATNFGPNYNGTEVTLVMHDPKKLKKNVYAIGDFSDWKTDQDFLMYKDEEAYGNYWWITISDLDPDKEYIYQYLIDGEIKIADPYTEKVSDYDDKYINQGIVRYPDLIAYPEGKTSFRASVFQINQPTYEWEVTDFERPAQEDLVVYEMHIRDFTEEDTYQASIERLDYIQELGANCIHLMPINEFEGNDSWGYNPNFYFAPDKYYGTKNDLKQFIDESHKRGIAVIIDMVLNHSYHSSPLVRMYNDGDFGDPTSDNPWYNVESPNNEYFWGADLNHESIHTQTLVDSVNLHWVKHYNIDGYRFDFTKGFTQTPGPGHGYDAARIVLLNRMANELWKNEEAEGAYVILEHLADNQEEKELAANDIILWGNINHNFRGTGNGGTDDLGWQYHKNRGYEKMGVMSYMESHDEERLVYDALNYGASEGTYNLQELPNALERQKLNAAFFFTVPGPKLIWQFGELGYDYSINYNDRVGRKPVRWDYAENPLRFNLYKTYQALISLRNQLQISSYSYESVNLGGATKEVSIETPVAKMYAIGNFSITEKEVTIKFPNTGTWYNYFTGEEINVTEANQTVTFAPSEFRIFVDQQMDFPEEGIVKAYTPMVQVNPFEFDEDTEIKIIFDPAEGNAALLGEEKVYVQAGLILEDIGSEKVEKLTRSEMTKVEDKWELTMTPRAYFELTASEKPFHFVLYFENESGDKKGLTLEEKEVVLDFKQNIEDGKIVFSPANWLPSEEVTITINVSGTSLEGDQDAYLWAWIDPSSVSSDIDNGAWENSSEGAKMVRVSSTKVKITMTPTSYYGASSADIFANGIKFLIKTKDGGSQTADMGPFKPNVTTGVEDDYKSQSMYLAPNPATGSVEIGFKDQITEPVAVDFFNIQGQHIFSGLYRASDSKIALDISNLTSGIYVVRTVSNLGVQTQKLVVR</sequence>
<feature type="chain" id="PRO_5016449499" evidence="2">
    <location>
        <begin position="47"/>
        <end position="1188"/>
    </location>
</feature>
<dbReference type="InterPro" id="IPR017853">
    <property type="entry name" value="GH"/>
</dbReference>
<dbReference type="NCBIfam" id="TIGR04183">
    <property type="entry name" value="Por_Secre_tail"/>
    <property type="match status" value="1"/>
</dbReference>
<feature type="signal peptide" evidence="2">
    <location>
        <begin position="1"/>
        <end position="46"/>
    </location>
</feature>
<evidence type="ECO:0000259" key="3">
    <source>
        <dbReference type="SMART" id="SM00642"/>
    </source>
</evidence>
<dbReference type="InterPro" id="IPR026444">
    <property type="entry name" value="Secre_tail"/>
</dbReference>
<comment type="similarity">
    <text evidence="1">Belongs to the glycosyl hydrolase 13 family.</text>
</comment>
<dbReference type="InterPro" id="IPR013783">
    <property type="entry name" value="Ig-like_fold"/>
</dbReference>
<dbReference type="Gene3D" id="2.60.40.10">
    <property type="entry name" value="Immunoglobulins"/>
    <property type="match status" value="1"/>
</dbReference>
<accession>A0A315ZYP1</accession>
<reference evidence="4 5" key="1">
    <citation type="submission" date="2018-03" db="EMBL/GenBank/DDBJ databases">
        <title>Genomic Encyclopedia of Archaeal and Bacterial Type Strains, Phase II (KMG-II): from individual species to whole genera.</title>
        <authorList>
            <person name="Goeker M."/>
        </authorList>
    </citation>
    <scope>NUCLEOTIDE SEQUENCE [LARGE SCALE GENOMIC DNA]</scope>
    <source>
        <strain evidence="4 5">DSM 28229</strain>
    </source>
</reference>
<keyword evidence="5" id="KW-1185">Reference proteome</keyword>
<comment type="caution">
    <text evidence="4">The sequence shown here is derived from an EMBL/GenBank/DDBJ whole genome shotgun (WGS) entry which is preliminary data.</text>
</comment>
<name>A0A315ZYP1_SEDFL</name>
<keyword evidence="2" id="KW-0732">Signal</keyword>
<dbReference type="OrthoDB" id="9761875at2"/>